<evidence type="ECO:0000256" key="7">
    <source>
        <dbReference type="ARBA" id="ARBA00047899"/>
    </source>
</evidence>
<evidence type="ECO:0000256" key="3">
    <source>
        <dbReference type="ARBA" id="ARBA00022679"/>
    </source>
</evidence>
<feature type="domain" description="Protein kinase" evidence="10">
    <location>
        <begin position="25"/>
        <end position="293"/>
    </location>
</feature>
<dbReference type="EC" id="2.7.11.1" evidence="1"/>
<sequence length="336" mass="37524">MAEGAIRLEGRQQELLGARIGGGRYQIIQIHGTGGFGETYIAEDLHRPDRPKCVVKKLSPSSREPKHLKLARRLFQREAETLEKLGNQHDQIPQLLAYFEEETEFYLVQEFIAGHPLSNELPLGHQLPETKVLAILREILQVLGFVHSQHVIHRDIKPSNLIRRAHDTHLVLIDFGAVKGLQTAGDDEFVSDLTIGIGTQGYMAPEQQAGHPQFNSDIYAVGMMAVQMLTGIAPSQLPRDADTGEIDWQDKTHASVGLVNVVQKMMAYHYKQRYQSTDEALQALKKLSLHTTLPSMLSDLLQDAMPGQEEVQATQPWPTAFEEGDDLPPTQPPPTQ</sequence>
<keyword evidence="3" id="KW-0808">Transferase</keyword>
<gene>
    <name evidence="11" type="ORF">IQ266_06465</name>
</gene>
<dbReference type="SMART" id="SM00220">
    <property type="entry name" value="S_TKc"/>
    <property type="match status" value="1"/>
</dbReference>
<name>A0A928VIV0_9CYAN</name>
<evidence type="ECO:0000256" key="8">
    <source>
        <dbReference type="ARBA" id="ARBA00048679"/>
    </source>
</evidence>
<dbReference type="AlphaFoldDB" id="A0A928VIV0"/>
<evidence type="ECO:0000256" key="6">
    <source>
        <dbReference type="ARBA" id="ARBA00022840"/>
    </source>
</evidence>
<dbReference type="Pfam" id="PF00069">
    <property type="entry name" value="Pkinase"/>
    <property type="match status" value="1"/>
</dbReference>
<keyword evidence="5 11" id="KW-0418">Kinase</keyword>
<dbReference type="GO" id="GO:0005524">
    <property type="term" value="F:ATP binding"/>
    <property type="evidence" value="ECO:0007669"/>
    <property type="project" value="UniProtKB-KW"/>
</dbReference>
<dbReference type="CDD" id="cd14014">
    <property type="entry name" value="STKc_PknB_like"/>
    <property type="match status" value="1"/>
</dbReference>
<dbReference type="GO" id="GO:0004674">
    <property type="term" value="F:protein serine/threonine kinase activity"/>
    <property type="evidence" value="ECO:0007669"/>
    <property type="project" value="UniProtKB-KW"/>
</dbReference>
<comment type="catalytic activity">
    <reaction evidence="8">
        <text>L-seryl-[protein] + ATP = O-phospho-L-seryl-[protein] + ADP + H(+)</text>
        <dbReference type="Rhea" id="RHEA:17989"/>
        <dbReference type="Rhea" id="RHEA-COMP:9863"/>
        <dbReference type="Rhea" id="RHEA-COMP:11604"/>
        <dbReference type="ChEBI" id="CHEBI:15378"/>
        <dbReference type="ChEBI" id="CHEBI:29999"/>
        <dbReference type="ChEBI" id="CHEBI:30616"/>
        <dbReference type="ChEBI" id="CHEBI:83421"/>
        <dbReference type="ChEBI" id="CHEBI:456216"/>
        <dbReference type="EC" id="2.7.11.1"/>
    </reaction>
</comment>
<dbReference type="PROSITE" id="PS50011">
    <property type="entry name" value="PROTEIN_KINASE_DOM"/>
    <property type="match status" value="1"/>
</dbReference>
<protein>
    <recommendedName>
        <fullName evidence="1">non-specific serine/threonine protein kinase</fullName>
        <ecNumber evidence="1">2.7.11.1</ecNumber>
    </recommendedName>
</protein>
<dbReference type="Gene3D" id="1.10.510.10">
    <property type="entry name" value="Transferase(Phosphotransferase) domain 1"/>
    <property type="match status" value="1"/>
</dbReference>
<dbReference type="Gene3D" id="3.30.200.20">
    <property type="entry name" value="Phosphorylase Kinase, domain 1"/>
    <property type="match status" value="1"/>
</dbReference>
<dbReference type="InterPro" id="IPR011009">
    <property type="entry name" value="Kinase-like_dom_sf"/>
</dbReference>
<evidence type="ECO:0000256" key="9">
    <source>
        <dbReference type="SAM" id="MobiDB-lite"/>
    </source>
</evidence>
<dbReference type="PANTHER" id="PTHR24363">
    <property type="entry name" value="SERINE/THREONINE PROTEIN KINASE"/>
    <property type="match status" value="1"/>
</dbReference>
<organism evidence="11 12">
    <name type="scientific">Romeriopsis navalis LEGE 11480</name>
    <dbReference type="NCBI Taxonomy" id="2777977"/>
    <lineage>
        <taxon>Bacteria</taxon>
        <taxon>Bacillati</taxon>
        <taxon>Cyanobacteriota</taxon>
        <taxon>Cyanophyceae</taxon>
        <taxon>Leptolyngbyales</taxon>
        <taxon>Leptolyngbyaceae</taxon>
        <taxon>Romeriopsis</taxon>
        <taxon>Romeriopsis navalis</taxon>
    </lineage>
</organism>
<evidence type="ECO:0000313" key="12">
    <source>
        <dbReference type="Proteomes" id="UP000625316"/>
    </source>
</evidence>
<accession>A0A928VIV0</accession>
<reference evidence="11" key="1">
    <citation type="submission" date="2020-10" db="EMBL/GenBank/DDBJ databases">
        <authorList>
            <person name="Castelo-Branco R."/>
            <person name="Eusebio N."/>
            <person name="Adriana R."/>
            <person name="Vieira A."/>
            <person name="Brugerolle De Fraissinette N."/>
            <person name="Rezende De Castro R."/>
            <person name="Schneider M.P."/>
            <person name="Vasconcelos V."/>
            <person name="Leao P.N."/>
        </authorList>
    </citation>
    <scope>NUCLEOTIDE SEQUENCE</scope>
    <source>
        <strain evidence="11">LEGE 11480</strain>
    </source>
</reference>
<comment type="catalytic activity">
    <reaction evidence="7">
        <text>L-threonyl-[protein] + ATP = O-phospho-L-threonyl-[protein] + ADP + H(+)</text>
        <dbReference type="Rhea" id="RHEA:46608"/>
        <dbReference type="Rhea" id="RHEA-COMP:11060"/>
        <dbReference type="Rhea" id="RHEA-COMP:11605"/>
        <dbReference type="ChEBI" id="CHEBI:15378"/>
        <dbReference type="ChEBI" id="CHEBI:30013"/>
        <dbReference type="ChEBI" id="CHEBI:30616"/>
        <dbReference type="ChEBI" id="CHEBI:61977"/>
        <dbReference type="ChEBI" id="CHEBI:456216"/>
        <dbReference type="EC" id="2.7.11.1"/>
    </reaction>
</comment>
<evidence type="ECO:0000313" key="11">
    <source>
        <dbReference type="EMBL" id="MBE9029406.1"/>
    </source>
</evidence>
<dbReference type="InterPro" id="IPR000719">
    <property type="entry name" value="Prot_kinase_dom"/>
</dbReference>
<evidence type="ECO:0000256" key="4">
    <source>
        <dbReference type="ARBA" id="ARBA00022741"/>
    </source>
</evidence>
<dbReference type="RefSeq" id="WP_264324225.1">
    <property type="nucleotide sequence ID" value="NZ_JADEXQ010000015.1"/>
</dbReference>
<proteinExistence type="predicted"/>
<evidence type="ECO:0000256" key="5">
    <source>
        <dbReference type="ARBA" id="ARBA00022777"/>
    </source>
</evidence>
<keyword evidence="6" id="KW-0067">ATP-binding</keyword>
<dbReference type="SUPFAM" id="SSF56112">
    <property type="entry name" value="Protein kinase-like (PK-like)"/>
    <property type="match status" value="1"/>
</dbReference>
<keyword evidence="12" id="KW-1185">Reference proteome</keyword>
<dbReference type="Proteomes" id="UP000625316">
    <property type="component" value="Unassembled WGS sequence"/>
</dbReference>
<dbReference type="PANTHER" id="PTHR24363:SF0">
    <property type="entry name" value="SERINE_THREONINE KINASE LIKE DOMAIN CONTAINING 1"/>
    <property type="match status" value="1"/>
</dbReference>
<evidence type="ECO:0000256" key="1">
    <source>
        <dbReference type="ARBA" id="ARBA00012513"/>
    </source>
</evidence>
<keyword evidence="2 11" id="KW-0723">Serine/threonine-protein kinase</keyword>
<keyword evidence="4" id="KW-0547">Nucleotide-binding</keyword>
<dbReference type="EMBL" id="JADEXQ010000015">
    <property type="protein sequence ID" value="MBE9029406.1"/>
    <property type="molecule type" value="Genomic_DNA"/>
</dbReference>
<evidence type="ECO:0000259" key="10">
    <source>
        <dbReference type="PROSITE" id="PS50011"/>
    </source>
</evidence>
<evidence type="ECO:0000256" key="2">
    <source>
        <dbReference type="ARBA" id="ARBA00022527"/>
    </source>
</evidence>
<comment type="caution">
    <text evidence="11">The sequence shown here is derived from an EMBL/GenBank/DDBJ whole genome shotgun (WGS) entry which is preliminary data.</text>
</comment>
<feature type="region of interest" description="Disordered" evidence="9">
    <location>
        <begin position="306"/>
        <end position="336"/>
    </location>
</feature>